<feature type="transmembrane region" description="Helical" evidence="1">
    <location>
        <begin position="192"/>
        <end position="213"/>
    </location>
</feature>
<keyword evidence="3" id="KW-1185">Reference proteome</keyword>
<name>A0ABQ1EIZ5_9MOLU</name>
<protein>
    <submittedName>
        <fullName evidence="2">Uncharacterized protein</fullName>
    </submittedName>
</protein>
<feature type="transmembrane region" description="Helical" evidence="1">
    <location>
        <begin position="160"/>
        <end position="186"/>
    </location>
</feature>
<dbReference type="RefSeq" id="WP_212775419.1">
    <property type="nucleotide sequence ID" value="NZ_BMZZ01000003.1"/>
</dbReference>
<dbReference type="PANTHER" id="PTHR41282:SF1">
    <property type="entry name" value="CONSERVED TRANSMEMBRANE PROTEIN-RELATED"/>
    <property type="match status" value="1"/>
</dbReference>
<dbReference type="PANTHER" id="PTHR41282">
    <property type="entry name" value="CONSERVED TRANSMEMBRANE PROTEIN-RELATED"/>
    <property type="match status" value="1"/>
</dbReference>
<feature type="transmembrane region" description="Helical" evidence="1">
    <location>
        <begin position="234"/>
        <end position="257"/>
    </location>
</feature>
<comment type="caution">
    <text evidence="2">The sequence shown here is derived from an EMBL/GenBank/DDBJ whole genome shotgun (WGS) entry which is preliminary data.</text>
</comment>
<feature type="transmembrane region" description="Helical" evidence="1">
    <location>
        <begin position="66"/>
        <end position="85"/>
    </location>
</feature>
<feature type="transmembrane region" description="Helical" evidence="1">
    <location>
        <begin position="97"/>
        <end position="121"/>
    </location>
</feature>
<keyword evidence="1" id="KW-0812">Transmembrane</keyword>
<dbReference type="EMBL" id="BMZZ01000003">
    <property type="protein sequence ID" value="GFZ75257.1"/>
    <property type="molecule type" value="Genomic_DNA"/>
</dbReference>
<reference evidence="2 3" key="1">
    <citation type="journal article" date="2021" name="J. Gen. Plant Pathol.">
        <title>Enrichment of phytoplasma genome DNA through a methyl-CpG binding domain-mediated method for efficient genome sequencing.</title>
        <authorList>
            <person name="Nijo T."/>
            <person name="Iwabuchi N."/>
            <person name="Tokuda R."/>
            <person name="Suzuki T."/>
            <person name="Matsumoto O."/>
            <person name="Miyazaki A."/>
            <person name="Maejima K."/>
            <person name="Oshima K."/>
            <person name="Namba S."/>
            <person name="Yamaji Y."/>
        </authorList>
    </citation>
    <scope>NUCLEOTIDE SEQUENCE [LARGE SCALE GENOMIC DNA]</scope>
    <source>
        <strain evidence="2 3">HP</strain>
    </source>
</reference>
<proteinExistence type="predicted"/>
<keyword evidence="1" id="KW-1133">Transmembrane helix</keyword>
<gene>
    <name evidence="2" type="ORF">HPP_2150</name>
</gene>
<dbReference type="Pfam" id="PF12811">
    <property type="entry name" value="BaxI_1"/>
    <property type="match status" value="1"/>
</dbReference>
<organism evidence="2 3">
    <name type="scientific">Hydrangea phyllody phytoplasma</name>
    <dbReference type="NCBI Taxonomy" id="238673"/>
    <lineage>
        <taxon>Bacteria</taxon>
        <taxon>Bacillati</taxon>
        <taxon>Mycoplasmatota</taxon>
        <taxon>Mollicutes</taxon>
        <taxon>Acholeplasmatales</taxon>
        <taxon>Acholeplasmataceae</taxon>
        <taxon>Candidatus Phytoplasma</taxon>
        <taxon>16SrI (Aster yellows group)</taxon>
    </lineage>
</organism>
<feature type="transmembrane region" description="Helical" evidence="1">
    <location>
        <begin position="35"/>
        <end position="54"/>
    </location>
</feature>
<evidence type="ECO:0000313" key="3">
    <source>
        <dbReference type="Proteomes" id="UP000677853"/>
    </source>
</evidence>
<evidence type="ECO:0000256" key="1">
    <source>
        <dbReference type="SAM" id="Phobius"/>
    </source>
</evidence>
<evidence type="ECO:0000313" key="2">
    <source>
        <dbReference type="EMBL" id="GFZ75257.1"/>
    </source>
</evidence>
<keyword evidence="1" id="KW-0472">Membrane</keyword>
<accession>A0ABQ1EIZ5</accession>
<sequence length="264" mass="30249">MESNKVNNSFTQIKNNFLSLFETTTYNNIATRKGIALKTILLLCVTAITSMFFYPILKPVILKNPNINAICFSMIALGFINYGIYSAGLKQVEISKACGLIYSFIEGIILSIIFVVLNLVYANLVEIAFMAIFATFIVFVAMSHAYYKGFIKVTNRFRQIMLYCSFSLAVSYIVRLVLSLCGIWTIENIIYNSFLTLPISLIMLGFVFMFLALHFDYTEQMIKQGMPKKYEWQVSLAFATTLIEIFLRIMLILLRLFGKDQERK</sequence>
<dbReference type="InterPro" id="IPR010539">
    <property type="entry name" value="BaxI_1-like"/>
</dbReference>
<dbReference type="Proteomes" id="UP000677853">
    <property type="component" value="Unassembled WGS sequence"/>
</dbReference>
<feature type="transmembrane region" description="Helical" evidence="1">
    <location>
        <begin position="127"/>
        <end position="148"/>
    </location>
</feature>